<keyword evidence="3" id="KW-1185">Reference proteome</keyword>
<reference evidence="2 3" key="1">
    <citation type="submission" date="2019-03" db="EMBL/GenBank/DDBJ databases">
        <title>Primorskyibacter sp. SS33 isolated from sediments.</title>
        <authorList>
            <person name="Xunke S."/>
        </authorList>
    </citation>
    <scope>NUCLEOTIDE SEQUENCE [LARGE SCALE GENOMIC DNA]</scope>
    <source>
        <strain evidence="2 3">SS33</strain>
    </source>
</reference>
<protein>
    <submittedName>
        <fullName evidence="2">Uncharacterized protein</fullName>
    </submittedName>
</protein>
<dbReference type="Proteomes" id="UP000295701">
    <property type="component" value="Unassembled WGS sequence"/>
</dbReference>
<dbReference type="AlphaFoldDB" id="A0A4R6ABF0"/>
<evidence type="ECO:0000313" key="3">
    <source>
        <dbReference type="Proteomes" id="UP000295701"/>
    </source>
</evidence>
<dbReference type="OrthoDB" id="6083243at2"/>
<feature type="region of interest" description="Disordered" evidence="1">
    <location>
        <begin position="554"/>
        <end position="582"/>
    </location>
</feature>
<sequence>MSDPATPHGPWHPGLKSQIPARLLPLSTLFRPEAATRTYAEVQELSDATGLPPFDLAAFRPERLVAHEILIRVTADLHIPDGPDYADLGVNLRGMVVAILEGHVRPEMASLVDAFDAFRARIADRLQAEVAPARDTSAAAEPPRPLLARLLRRPAPPPAPAPDPMADGLGRLEDWTARARRADDPIERACAAALAWAAGAILRTRGRLPADPGILTGLALARICNDEGSRVIGQALAPIFDRAARSLGYTVLPTQAEPVIMNVKGASAAGKSTLRALQRDLAERLGVPWDDFALISPDYWRKFLLDYGSLGDDYKYAAALTGHELAIIDQKLDRYMADKAESGQMTHLLIDRFRFDSFSAEKDRPADTRLLTRFGHRVYLFFVITPPEATVERAWIRGLDTGRYKAVDDLLHHNVEAFTGMPQLFFSWALARDREVHFEFLDNSVPKGSRPRTIASGWNGRMAIYDAGGMLNVDRFRKIEIDATCPSDVYLPGAEDPASNTGFLRACLERMDSLRFVDPADGTPWAIAERGTVVWRGDPPPDCPEAVRGLLDELGPEAGRGTPPEGGLDHRDELGSVVGRMV</sequence>
<dbReference type="SUPFAM" id="SSF52540">
    <property type="entry name" value="P-loop containing nucleoside triphosphate hydrolases"/>
    <property type="match status" value="1"/>
</dbReference>
<dbReference type="Gene3D" id="3.40.50.300">
    <property type="entry name" value="P-loop containing nucleotide triphosphate hydrolases"/>
    <property type="match status" value="1"/>
</dbReference>
<evidence type="ECO:0000313" key="2">
    <source>
        <dbReference type="EMBL" id="TDL81150.1"/>
    </source>
</evidence>
<accession>A0A4R6ABF0</accession>
<dbReference type="RefSeq" id="WP_133396429.1">
    <property type="nucleotide sequence ID" value="NZ_SNAA01000006.1"/>
</dbReference>
<evidence type="ECO:0000256" key="1">
    <source>
        <dbReference type="SAM" id="MobiDB-lite"/>
    </source>
</evidence>
<gene>
    <name evidence="2" type="ORF">E2L08_07385</name>
</gene>
<proteinExistence type="predicted"/>
<comment type="caution">
    <text evidence="2">The sequence shown here is derived from an EMBL/GenBank/DDBJ whole genome shotgun (WGS) entry which is preliminary data.</text>
</comment>
<dbReference type="EMBL" id="SNAA01000006">
    <property type="protein sequence ID" value="TDL81150.1"/>
    <property type="molecule type" value="Genomic_DNA"/>
</dbReference>
<organism evidence="2 3">
    <name type="scientific">Palleronia sediminis</name>
    <dbReference type="NCBI Taxonomy" id="2547833"/>
    <lineage>
        <taxon>Bacteria</taxon>
        <taxon>Pseudomonadati</taxon>
        <taxon>Pseudomonadota</taxon>
        <taxon>Alphaproteobacteria</taxon>
        <taxon>Rhodobacterales</taxon>
        <taxon>Roseobacteraceae</taxon>
        <taxon>Palleronia</taxon>
    </lineage>
</organism>
<dbReference type="InterPro" id="IPR027417">
    <property type="entry name" value="P-loop_NTPase"/>
</dbReference>
<name>A0A4R6ABF0_9RHOB</name>